<feature type="domain" description="Methionyl/Valyl/Leucyl/Isoleucyl-tRNA synthetase anticodon-binding" evidence="18">
    <location>
        <begin position="739"/>
        <end position="901"/>
    </location>
</feature>
<keyword evidence="9 15" id="KW-0862">Zinc</keyword>
<dbReference type="CDD" id="cd00818">
    <property type="entry name" value="IleRS_core"/>
    <property type="match status" value="1"/>
</dbReference>
<evidence type="ECO:0000313" key="20">
    <source>
        <dbReference type="Proteomes" id="UP000321484"/>
    </source>
</evidence>
<evidence type="ECO:0000256" key="2">
    <source>
        <dbReference type="ARBA" id="ARBA00004496"/>
    </source>
</evidence>
<dbReference type="Pfam" id="PF08264">
    <property type="entry name" value="Anticodon_1"/>
    <property type="match status" value="1"/>
</dbReference>
<dbReference type="PANTHER" id="PTHR42780:SF1">
    <property type="entry name" value="ISOLEUCINE--TRNA LIGASE, CYTOPLASMIC"/>
    <property type="match status" value="1"/>
</dbReference>
<evidence type="ECO:0000259" key="17">
    <source>
        <dbReference type="Pfam" id="PF00133"/>
    </source>
</evidence>
<gene>
    <name evidence="15 19" type="primary">ileS</name>
    <name evidence="19" type="ORF">AFE02nite_11050</name>
</gene>
<comment type="subunit">
    <text evidence="4 15">Monomer.</text>
</comment>
<dbReference type="FunFam" id="3.40.50.620:FF:000075">
    <property type="entry name" value="Isoleucine--tRNA ligase"/>
    <property type="match status" value="1"/>
</dbReference>
<comment type="subcellular location">
    <subcellularLocation>
        <location evidence="2 15">Cytoplasm</location>
    </subcellularLocation>
</comment>
<feature type="region of interest" description="Disordered" evidence="16">
    <location>
        <begin position="1"/>
        <end position="21"/>
    </location>
</feature>
<protein>
    <recommendedName>
        <fullName evidence="15">Isoleucine--tRNA ligase</fullName>
        <ecNumber evidence="15">6.1.1.5</ecNumber>
    </recommendedName>
    <alternativeName>
        <fullName evidence="15">Isoleucyl-tRNA synthetase</fullName>
        <shortName evidence="15">IleRS</shortName>
    </alternativeName>
</protein>
<evidence type="ECO:0000256" key="11">
    <source>
        <dbReference type="ARBA" id="ARBA00022917"/>
    </source>
</evidence>
<dbReference type="EC" id="6.1.1.5" evidence="15"/>
<dbReference type="Pfam" id="PF19302">
    <property type="entry name" value="DUF5915"/>
    <property type="match status" value="1"/>
</dbReference>
<dbReference type="InterPro" id="IPR013155">
    <property type="entry name" value="M/V/L/I-tRNA-synth_anticd-bd"/>
</dbReference>
<comment type="cofactor">
    <cofactor evidence="1 15">
        <name>Zn(2+)</name>
        <dbReference type="ChEBI" id="CHEBI:29105"/>
    </cofactor>
</comment>
<dbReference type="GO" id="GO:0008270">
    <property type="term" value="F:zinc ion binding"/>
    <property type="evidence" value="ECO:0007669"/>
    <property type="project" value="UniProtKB-UniRule"/>
</dbReference>
<feature type="short sequence motif" description="'KMSKS' region" evidence="15">
    <location>
        <begin position="646"/>
        <end position="650"/>
    </location>
</feature>
<dbReference type="SUPFAM" id="SSF52374">
    <property type="entry name" value="Nucleotidylyl transferase"/>
    <property type="match status" value="1"/>
</dbReference>
<dbReference type="AlphaFoldDB" id="A0A511YVZ1"/>
<evidence type="ECO:0000256" key="6">
    <source>
        <dbReference type="ARBA" id="ARBA00022598"/>
    </source>
</evidence>
<dbReference type="RefSeq" id="WP_034247519.1">
    <property type="nucleotide sequence ID" value="NZ_BJYK01000001.1"/>
</dbReference>
<keyword evidence="10 15" id="KW-0067">ATP-binding</keyword>
<evidence type="ECO:0000256" key="12">
    <source>
        <dbReference type="ARBA" id="ARBA00023146"/>
    </source>
</evidence>
<keyword evidence="12 15" id="KW-0030">Aminoacyl-tRNA synthetase</keyword>
<evidence type="ECO:0000256" key="15">
    <source>
        <dbReference type="HAMAP-Rule" id="MF_02003"/>
    </source>
</evidence>
<comment type="caution">
    <text evidence="19">The sequence shown here is derived from an EMBL/GenBank/DDBJ whole genome shotgun (WGS) entry which is preliminary data.</text>
</comment>
<comment type="function">
    <text evidence="13 15">Catalyzes the attachment of isoleucine to tRNA(Ile). As IleRS can inadvertently accommodate and process structurally similar amino acids such as valine, to avoid such errors it has two additional distinct tRNA(Ile)-dependent editing activities. One activity is designated as 'pretransfer' editing and involves the hydrolysis of activated Val-AMP. The other activity is designated 'posttransfer' editing and involves deacylation of mischarged Val-tRNA(Ile).</text>
</comment>
<dbReference type="GO" id="GO:0005737">
    <property type="term" value="C:cytoplasm"/>
    <property type="evidence" value="ECO:0007669"/>
    <property type="project" value="UniProtKB-SubCell"/>
</dbReference>
<dbReference type="GO" id="GO:0006428">
    <property type="term" value="P:isoleucyl-tRNA aminoacylation"/>
    <property type="evidence" value="ECO:0007669"/>
    <property type="project" value="UniProtKB-UniRule"/>
</dbReference>
<accession>A0A511YVZ1</accession>
<feature type="binding site" evidence="15">
    <location>
        <position position="649"/>
    </location>
    <ligand>
        <name>ATP</name>
        <dbReference type="ChEBI" id="CHEBI:30616"/>
    </ligand>
</feature>
<dbReference type="CDD" id="cd07961">
    <property type="entry name" value="Anticodon_Ia_Ile_ABEc"/>
    <property type="match status" value="1"/>
</dbReference>
<dbReference type="InterPro" id="IPR023586">
    <property type="entry name" value="Ile-tRNA-ligase_type2"/>
</dbReference>
<name>A0A511YVZ1_9CELL</name>
<dbReference type="InterPro" id="IPR001412">
    <property type="entry name" value="aa-tRNA-synth_I_CS"/>
</dbReference>
<evidence type="ECO:0000256" key="13">
    <source>
        <dbReference type="ARBA" id="ARBA00025217"/>
    </source>
</evidence>
<evidence type="ECO:0000256" key="10">
    <source>
        <dbReference type="ARBA" id="ARBA00022840"/>
    </source>
</evidence>
<dbReference type="SUPFAM" id="SSF50677">
    <property type="entry name" value="ValRS/IleRS/LeuRS editing domain"/>
    <property type="match status" value="1"/>
</dbReference>
<dbReference type="GO" id="GO:0005524">
    <property type="term" value="F:ATP binding"/>
    <property type="evidence" value="ECO:0007669"/>
    <property type="project" value="UniProtKB-UniRule"/>
</dbReference>
<evidence type="ECO:0000256" key="1">
    <source>
        <dbReference type="ARBA" id="ARBA00001947"/>
    </source>
</evidence>
<comment type="similarity">
    <text evidence="3 15">Belongs to the class-I aminoacyl-tRNA synthetase family. IleS type 2 subfamily.</text>
</comment>
<evidence type="ECO:0000256" key="14">
    <source>
        <dbReference type="ARBA" id="ARBA00048359"/>
    </source>
</evidence>
<comment type="catalytic activity">
    <reaction evidence="14 15">
        <text>tRNA(Ile) + L-isoleucine + ATP = L-isoleucyl-tRNA(Ile) + AMP + diphosphate</text>
        <dbReference type="Rhea" id="RHEA:11060"/>
        <dbReference type="Rhea" id="RHEA-COMP:9666"/>
        <dbReference type="Rhea" id="RHEA-COMP:9695"/>
        <dbReference type="ChEBI" id="CHEBI:30616"/>
        <dbReference type="ChEBI" id="CHEBI:33019"/>
        <dbReference type="ChEBI" id="CHEBI:58045"/>
        <dbReference type="ChEBI" id="CHEBI:78442"/>
        <dbReference type="ChEBI" id="CHEBI:78528"/>
        <dbReference type="ChEBI" id="CHEBI:456215"/>
        <dbReference type="EC" id="6.1.1.5"/>
    </reaction>
</comment>
<dbReference type="InterPro" id="IPR009080">
    <property type="entry name" value="tRNAsynth_Ia_anticodon-bd"/>
</dbReference>
<evidence type="ECO:0000256" key="5">
    <source>
        <dbReference type="ARBA" id="ARBA00022490"/>
    </source>
</evidence>
<dbReference type="NCBIfam" id="TIGR00392">
    <property type="entry name" value="ileS"/>
    <property type="match status" value="1"/>
</dbReference>
<keyword evidence="7 15" id="KW-0479">Metal-binding</keyword>
<evidence type="ECO:0000256" key="8">
    <source>
        <dbReference type="ARBA" id="ARBA00022741"/>
    </source>
</evidence>
<keyword evidence="5 15" id="KW-0963">Cytoplasm</keyword>
<dbReference type="PRINTS" id="PR00984">
    <property type="entry name" value="TRNASYNTHILE"/>
</dbReference>
<dbReference type="HAMAP" id="MF_02003">
    <property type="entry name" value="Ile_tRNA_synth_type2"/>
    <property type="match status" value="1"/>
</dbReference>
<proteinExistence type="inferred from homology"/>
<dbReference type="GO" id="GO:0000049">
    <property type="term" value="F:tRNA binding"/>
    <property type="evidence" value="ECO:0007669"/>
    <property type="project" value="InterPro"/>
</dbReference>
<dbReference type="GO" id="GO:0004822">
    <property type="term" value="F:isoleucine-tRNA ligase activity"/>
    <property type="evidence" value="ECO:0007669"/>
    <property type="project" value="UniProtKB-UniRule"/>
</dbReference>
<dbReference type="InterPro" id="IPR009008">
    <property type="entry name" value="Val/Leu/Ile-tRNA-synth_edit"/>
</dbReference>
<keyword evidence="6 15" id="KW-0436">Ligase</keyword>
<dbReference type="EMBL" id="BJYK01000001">
    <property type="protein sequence ID" value="GEN79371.1"/>
    <property type="molecule type" value="Genomic_DNA"/>
</dbReference>
<dbReference type="SUPFAM" id="SSF47323">
    <property type="entry name" value="Anticodon-binding domain of a subclass of class I aminoacyl-tRNA synthetases"/>
    <property type="match status" value="1"/>
</dbReference>
<evidence type="ECO:0000256" key="3">
    <source>
        <dbReference type="ARBA" id="ARBA00007078"/>
    </source>
</evidence>
<organism evidence="19 20">
    <name type="scientific">Actinotalea fermentans</name>
    <dbReference type="NCBI Taxonomy" id="43671"/>
    <lineage>
        <taxon>Bacteria</taxon>
        <taxon>Bacillati</taxon>
        <taxon>Actinomycetota</taxon>
        <taxon>Actinomycetes</taxon>
        <taxon>Micrococcales</taxon>
        <taxon>Cellulomonadaceae</taxon>
        <taxon>Actinotalea</taxon>
    </lineage>
</organism>
<reference evidence="19 20" key="1">
    <citation type="submission" date="2019-07" db="EMBL/GenBank/DDBJ databases">
        <title>Whole genome shotgun sequence of Actinotalea fermentans NBRC 105374.</title>
        <authorList>
            <person name="Hosoyama A."/>
            <person name="Uohara A."/>
            <person name="Ohji S."/>
            <person name="Ichikawa N."/>
        </authorList>
    </citation>
    <scope>NUCLEOTIDE SEQUENCE [LARGE SCALE GENOMIC DNA]</scope>
    <source>
        <strain evidence="19 20">NBRC 105374</strain>
    </source>
</reference>
<dbReference type="Pfam" id="PF00133">
    <property type="entry name" value="tRNA-synt_1"/>
    <property type="match status" value="1"/>
</dbReference>
<feature type="short sequence motif" description="'HIGH' region" evidence="15">
    <location>
        <begin position="63"/>
        <end position="73"/>
    </location>
</feature>
<evidence type="ECO:0000256" key="4">
    <source>
        <dbReference type="ARBA" id="ARBA00011245"/>
    </source>
</evidence>
<dbReference type="InterPro" id="IPR033709">
    <property type="entry name" value="Anticodon_Ile_ABEc"/>
</dbReference>
<evidence type="ECO:0000313" key="19">
    <source>
        <dbReference type="EMBL" id="GEN79371.1"/>
    </source>
</evidence>
<evidence type="ECO:0000259" key="18">
    <source>
        <dbReference type="Pfam" id="PF08264"/>
    </source>
</evidence>
<dbReference type="InterPro" id="IPR002301">
    <property type="entry name" value="Ile-tRNA-ligase"/>
</dbReference>
<feature type="domain" description="Aminoacyl-tRNA synthetase class Ia" evidence="17">
    <location>
        <begin position="29"/>
        <end position="680"/>
    </location>
</feature>
<dbReference type="Gene3D" id="1.10.730.10">
    <property type="entry name" value="Isoleucyl-tRNA Synthetase, Domain 1"/>
    <property type="match status" value="1"/>
</dbReference>
<evidence type="ECO:0000256" key="16">
    <source>
        <dbReference type="SAM" id="MobiDB-lite"/>
    </source>
</evidence>
<dbReference type="InterPro" id="IPR014729">
    <property type="entry name" value="Rossmann-like_a/b/a_fold"/>
</dbReference>
<keyword evidence="11 15" id="KW-0648">Protein biosynthesis</keyword>
<keyword evidence="20" id="KW-1185">Reference proteome</keyword>
<dbReference type="Gene3D" id="3.90.740.10">
    <property type="entry name" value="Valyl/Leucyl/Isoleucyl-tRNA synthetase, editing domain"/>
    <property type="match status" value="1"/>
</dbReference>
<dbReference type="FunFam" id="3.40.50.620:FF:000063">
    <property type="entry name" value="Isoleucine--tRNA ligase"/>
    <property type="match status" value="1"/>
</dbReference>
<evidence type="ECO:0000256" key="7">
    <source>
        <dbReference type="ARBA" id="ARBA00022723"/>
    </source>
</evidence>
<evidence type="ECO:0000256" key="9">
    <source>
        <dbReference type="ARBA" id="ARBA00022833"/>
    </source>
</evidence>
<sequence length="1110" mass="123072">MVYPLHRRSTDPQAAVPASPDLPALEKDVLAHWDTDGTFQASIDARPAGENGSNEFVFYDGPPFANGLPHYGHLLTGYAKDVVPRYRTMRGQRVERRFGWDTHGLPAELEAERILGITDKSQIDAMGVDAFNAACRESVLRYTNEWREYVTRQARWVDFDNDYKTLDLPFMESVIWGFKQLYDKGLVYEGYRVLPYCWRDETPLSNHELRMDDDVYATRQDPAVTVGVRIETGELLLIWTTTPWTLPSNQAIAVGPEIEYVRVCPARGSALEGEVVILAQARLAAYERELGAPGDEDGALAVLSDREGRTSFPGSELAGLRYTPPFGYFVGRNGDHRILPADFVTTEDGTGVVHLAPAFGEDDMAACAAAGITPVVPVDSKGRFTAEVPDYAGLQVFEANPRIVSDLKHGTGPLEHVAAPQRVRLVRHETYEHSYPHCWRCRNPLIYRAVSSWFVRVTAFRDRMVELNQQITWVPEHIKDGQFGKWLEGARDWSISRNRYWGTPIPVWMSDDPAYPRIDVYGSVAELERDFGVPVTDLHRPFIDTLTRPNPDDPRPEGERSTMRRIPDILDVWFDSGSMPFAQVHYPFENTDWFENHYPGDFIVEYIGQTRGWFYTLHVLATAIFDRPAFRTVMCHGIVLGDDGRKASKSLRNFPDPVAMWDVYGSDAVRWSLMSSPILRGGNLVVVEEGIREGVRQVLLPLWSTYYFLSLYADAARGGEGYLAQPVTADRVAGLPPMDRYLLASTRELAVRVTSQMDAYDIAGACESVRLHLDLLTNWYVRTQRQRFWDEDVDAFDTLWTALEALLRVMAPLAPLVTEEIWRGLTGGRSVHLTDWPVRDAEPRTVYGSADSWHLDVVGVETEPALVADGALVAAMNGVRDVVSAALGLRKAHGLRVRQPLRELAVAVPEPGRLTPYVPLIAAELNIKHVTLVDLADVSMAELGVANRLSVNARAAGPRLGRAVQDVIRAAKAGAWSQGPDGVVVQTEAGAVALVDGEYEVTTVVAEDAPQGQVAAVLPGDGVILLDTSLDEALLAEGYARDVVRAVQDERKAAGLQVSDRIALSLRVPADAVAAIEAHRELVAAETLALDLTIEAADVAEPEVTVRRLG</sequence>
<keyword evidence="8 15" id="KW-0547">Nucleotide-binding</keyword>
<dbReference type="PROSITE" id="PS00178">
    <property type="entry name" value="AA_TRNA_LIGASE_I"/>
    <property type="match status" value="1"/>
</dbReference>
<dbReference type="GO" id="GO:0002161">
    <property type="term" value="F:aminoacyl-tRNA deacylase activity"/>
    <property type="evidence" value="ECO:0007669"/>
    <property type="project" value="InterPro"/>
</dbReference>
<dbReference type="Gene3D" id="3.40.50.620">
    <property type="entry name" value="HUPs"/>
    <property type="match status" value="2"/>
</dbReference>
<comment type="domain">
    <text evidence="15">IleRS has two distinct active sites: one for aminoacylation and one for editing. The misactivated valine is translocated from the active site to the editing site, which sterically excludes the correctly activated isoleucine. The single editing site contains two valyl binding pockets, one specific for each substrate (Val-AMP or Val-tRNA(Ile)).</text>
</comment>
<dbReference type="InterPro" id="IPR002300">
    <property type="entry name" value="aa-tRNA-synth_Ia"/>
</dbReference>
<dbReference type="Proteomes" id="UP000321484">
    <property type="component" value="Unassembled WGS sequence"/>
</dbReference>
<dbReference type="OrthoDB" id="9810365at2"/>
<dbReference type="PANTHER" id="PTHR42780">
    <property type="entry name" value="SOLEUCYL-TRNA SYNTHETASE"/>
    <property type="match status" value="1"/>
</dbReference>